<keyword evidence="2" id="KW-1185">Reference proteome</keyword>
<accession>W7YBZ5</accession>
<gene>
    <name evidence="1" type="ORF">JCM21142_134742</name>
</gene>
<dbReference type="EMBL" id="BAMD01000187">
    <property type="protein sequence ID" value="GAF05977.1"/>
    <property type="molecule type" value="Genomic_DNA"/>
</dbReference>
<proteinExistence type="predicted"/>
<dbReference type="STRING" id="869213.GCA_000517085_03142"/>
<dbReference type="AlphaFoldDB" id="W7YBZ5"/>
<reference evidence="1 2" key="1">
    <citation type="journal article" date="2014" name="Genome Announc.">
        <title>Draft Genome Sequence of Cytophaga fermentans JCM 21142T, a Facultative Anaerobe Isolated from Marine Mud.</title>
        <authorList>
            <person name="Starns D."/>
            <person name="Oshima K."/>
            <person name="Suda W."/>
            <person name="Iino T."/>
            <person name="Yuki M."/>
            <person name="Inoue J."/>
            <person name="Kitamura K."/>
            <person name="Iida T."/>
            <person name="Darby A."/>
            <person name="Hattori M."/>
            <person name="Ohkuma M."/>
        </authorList>
    </citation>
    <scope>NUCLEOTIDE SEQUENCE [LARGE SCALE GENOMIC DNA]</scope>
    <source>
        <strain evidence="1 2">JCM 21142</strain>
    </source>
</reference>
<protein>
    <submittedName>
        <fullName evidence="1">Uncharacterized protein</fullName>
    </submittedName>
</protein>
<dbReference type="Proteomes" id="UP000019402">
    <property type="component" value="Unassembled WGS sequence"/>
</dbReference>
<comment type="caution">
    <text evidence="1">The sequence shown here is derived from an EMBL/GenBank/DDBJ whole genome shotgun (WGS) entry which is preliminary data.</text>
</comment>
<evidence type="ECO:0000313" key="1">
    <source>
        <dbReference type="EMBL" id="GAF05977.1"/>
    </source>
</evidence>
<dbReference type="RefSeq" id="WP_052522397.1">
    <property type="nucleotide sequence ID" value="NZ_BAMD01000187.1"/>
</dbReference>
<name>W7YBZ5_9BACT</name>
<evidence type="ECO:0000313" key="2">
    <source>
        <dbReference type="Proteomes" id="UP000019402"/>
    </source>
</evidence>
<organism evidence="1 2">
    <name type="scientific">Saccharicrinis fermentans DSM 9555 = JCM 21142</name>
    <dbReference type="NCBI Taxonomy" id="869213"/>
    <lineage>
        <taxon>Bacteria</taxon>
        <taxon>Pseudomonadati</taxon>
        <taxon>Bacteroidota</taxon>
        <taxon>Bacteroidia</taxon>
        <taxon>Marinilabiliales</taxon>
        <taxon>Marinilabiliaceae</taxon>
        <taxon>Saccharicrinis</taxon>
    </lineage>
</organism>
<sequence>MGILSESKKHAPEDFGRACKKALEMKVYTCKFIRNTLKYKTFNLDAEEEIRRIMDDNETRRLDILN</sequence>